<keyword evidence="4" id="KW-1185">Reference proteome</keyword>
<proteinExistence type="predicted"/>
<evidence type="ECO:0000259" key="2">
    <source>
        <dbReference type="Pfam" id="PF13400"/>
    </source>
</evidence>
<dbReference type="Pfam" id="PF13400">
    <property type="entry name" value="Tad"/>
    <property type="match status" value="1"/>
</dbReference>
<dbReference type="OrthoDB" id="5493674at2"/>
<dbReference type="RefSeq" id="WP_155711938.1">
    <property type="nucleotide sequence ID" value="NZ_BMWU01000008.1"/>
</dbReference>
<dbReference type="AlphaFoldDB" id="A0A6I3XSU7"/>
<keyword evidence="1" id="KW-1133">Transmembrane helix</keyword>
<organism evidence="3 4">
    <name type="scientific">Pseudoduganella dura</name>
    <dbReference type="NCBI Taxonomy" id="321982"/>
    <lineage>
        <taxon>Bacteria</taxon>
        <taxon>Pseudomonadati</taxon>
        <taxon>Pseudomonadota</taxon>
        <taxon>Betaproteobacteria</taxon>
        <taxon>Burkholderiales</taxon>
        <taxon>Oxalobacteraceae</taxon>
        <taxon>Telluria group</taxon>
        <taxon>Pseudoduganella</taxon>
    </lineage>
</organism>
<accession>A0A6I3XSU7</accession>
<evidence type="ECO:0000256" key="1">
    <source>
        <dbReference type="SAM" id="Phobius"/>
    </source>
</evidence>
<evidence type="ECO:0000313" key="3">
    <source>
        <dbReference type="EMBL" id="MUI16372.1"/>
    </source>
</evidence>
<reference evidence="3 4" key="1">
    <citation type="submission" date="2019-11" db="EMBL/GenBank/DDBJ databases">
        <title>Draft Genome Sequences of Six Type Strains of the Genus Massilia.</title>
        <authorList>
            <person name="Miess H."/>
            <person name="Frediansyah A."/>
            <person name="Goeker M."/>
            <person name="Gross H."/>
        </authorList>
    </citation>
    <scope>NUCLEOTIDE SEQUENCE [LARGE SCALE GENOMIC DNA]</scope>
    <source>
        <strain evidence="3 4">DSM 17513</strain>
    </source>
</reference>
<name>A0A6I3XSU7_9BURK</name>
<keyword evidence="1" id="KW-0812">Transmembrane</keyword>
<comment type="caution">
    <text evidence="3">The sequence shown here is derived from an EMBL/GenBank/DDBJ whole genome shotgun (WGS) entry which is preliminary data.</text>
</comment>
<evidence type="ECO:0000313" key="4">
    <source>
        <dbReference type="Proteomes" id="UP000431684"/>
    </source>
</evidence>
<protein>
    <recommendedName>
        <fullName evidence="2">Putative Flp pilus-assembly TadG-like N-terminal domain-containing protein</fullName>
    </recommendedName>
</protein>
<keyword evidence="1" id="KW-0472">Membrane</keyword>
<gene>
    <name evidence="3" type="ORF">GJV26_28525</name>
</gene>
<feature type="transmembrane region" description="Helical" evidence="1">
    <location>
        <begin position="26"/>
        <end position="45"/>
    </location>
</feature>
<dbReference type="InterPro" id="IPR028087">
    <property type="entry name" value="Tad_N"/>
</dbReference>
<dbReference type="Proteomes" id="UP000431684">
    <property type="component" value="Unassembled WGS sequence"/>
</dbReference>
<sequence length="463" mass="50618">MFPTAMPAIRPNIRAFPQLARQRGQALIFGLFVLVAGLAGMFFMFNTGQLSAEKTKLVNTADAVAYSAAVMHARALNFDAYTNRAMIANEVTIAQMVSVSSWLEYVEQHSQRVAPLNCYPPYIYSVPGWLGLIEYFGVCSVLAYGDFVITPVREIVDPIAQAVVAGTEASKLALQAAQDAAFVAFLPARKKLMEQVADANYAGLGPVKVEPLLQDNYLLFDGGPIIKRYSGSERTRFKEVEVAAAYGDDFVEKRGWVEKTPDPLGLGCNEFVPMGTARHDSNTKLQNFDSWIADDKASLSAVQKKWDLSGWIPKLKCKTIRSYALGNGKQSAKKNGGDWYYSGVPSFYELSTAALGYKPNHSNQDKREVRLKFSIRLTRGSADLRTSSGTSLVKPTGQMAIFDGAEAKDVMAAVSSSEVFFERPIARTDGKTELASLFNPYWQAHLIGNSAAVKAAALALQNP</sequence>
<dbReference type="EMBL" id="WNWM01000002">
    <property type="protein sequence ID" value="MUI16372.1"/>
    <property type="molecule type" value="Genomic_DNA"/>
</dbReference>
<feature type="domain" description="Putative Flp pilus-assembly TadG-like N-terminal" evidence="2">
    <location>
        <begin position="24"/>
        <end position="69"/>
    </location>
</feature>